<proteinExistence type="predicted"/>
<name>A0ABM8Q979_9BACT</name>
<evidence type="ECO:0000313" key="1">
    <source>
        <dbReference type="EMBL" id="CAD7289415.1"/>
    </source>
</evidence>
<comment type="caution">
    <text evidence="1">The sequence shown here is derived from an EMBL/GenBank/DDBJ whole genome shotgun (WGS) entry which is preliminary data.</text>
</comment>
<accession>A0ABM8Q979</accession>
<keyword evidence="2" id="KW-1185">Reference proteome</keyword>
<protein>
    <submittedName>
        <fullName evidence="1">Uncharacterized protein</fullName>
    </submittedName>
</protein>
<dbReference type="RefSeq" id="WP_230057525.1">
    <property type="nucleotide sequence ID" value="NZ_CAJHOE010000010.1"/>
</dbReference>
<gene>
    <name evidence="1" type="ORF">LMG8286_01795</name>
</gene>
<organism evidence="1 2">
    <name type="scientific">Campylobacter suis</name>
    <dbReference type="NCBI Taxonomy" id="2790657"/>
    <lineage>
        <taxon>Bacteria</taxon>
        <taxon>Pseudomonadati</taxon>
        <taxon>Campylobacterota</taxon>
        <taxon>Epsilonproteobacteria</taxon>
        <taxon>Campylobacterales</taxon>
        <taxon>Campylobacteraceae</taxon>
        <taxon>Campylobacter</taxon>
    </lineage>
</organism>
<reference evidence="1 2" key="1">
    <citation type="submission" date="2020-11" db="EMBL/GenBank/DDBJ databases">
        <authorList>
            <person name="Peeters C."/>
        </authorList>
    </citation>
    <scope>NUCLEOTIDE SEQUENCE [LARGE SCALE GENOMIC DNA]</scope>
    <source>
        <strain evidence="1 2">LMG 8286</strain>
    </source>
</reference>
<evidence type="ECO:0000313" key="2">
    <source>
        <dbReference type="Proteomes" id="UP000789359"/>
    </source>
</evidence>
<sequence length="157" mass="17769">MNEMIKELLTLSIVFVLLCFFALYKSRKNNQNKTDRAQVLRQIGSIFGVDMSQNSVAEILKSLVKQNLVKKFDKSISDVDFIELAGEQNFTKIPNLKHEKLSEKFINQCVKNLKEPLAMALFALDSQNYALILLESNKINELAELAGALNESIIICD</sequence>
<dbReference type="EMBL" id="CAJHOE010000010">
    <property type="protein sequence ID" value="CAD7289415.1"/>
    <property type="molecule type" value="Genomic_DNA"/>
</dbReference>
<dbReference type="Proteomes" id="UP000789359">
    <property type="component" value="Unassembled WGS sequence"/>
</dbReference>